<proteinExistence type="predicted"/>
<accession>A0AAW1NQZ6</accession>
<comment type="caution">
    <text evidence="1">The sequence shown here is derived from an EMBL/GenBank/DDBJ whole genome shotgun (WGS) entry which is preliminary data.</text>
</comment>
<dbReference type="Proteomes" id="UP001465755">
    <property type="component" value="Unassembled WGS sequence"/>
</dbReference>
<dbReference type="AlphaFoldDB" id="A0AAW1NQZ6"/>
<dbReference type="EMBL" id="JALJOQ010000124">
    <property type="protein sequence ID" value="KAK9795844.1"/>
    <property type="molecule type" value="Genomic_DNA"/>
</dbReference>
<name>A0AAW1NQZ6_9CHLO</name>
<reference evidence="1 2" key="1">
    <citation type="journal article" date="2024" name="Nat. Commun.">
        <title>Phylogenomics reveals the evolutionary origins of lichenization in chlorophyte algae.</title>
        <authorList>
            <person name="Puginier C."/>
            <person name="Libourel C."/>
            <person name="Otte J."/>
            <person name="Skaloud P."/>
            <person name="Haon M."/>
            <person name="Grisel S."/>
            <person name="Petersen M."/>
            <person name="Berrin J.G."/>
            <person name="Delaux P.M."/>
            <person name="Dal Grande F."/>
            <person name="Keller J."/>
        </authorList>
    </citation>
    <scope>NUCLEOTIDE SEQUENCE [LARGE SCALE GENOMIC DNA]</scope>
    <source>
        <strain evidence="1 2">SAG 2036</strain>
    </source>
</reference>
<protein>
    <submittedName>
        <fullName evidence="1">Uncharacterized protein</fullName>
    </submittedName>
</protein>
<gene>
    <name evidence="1" type="ORF">WJX73_002457</name>
</gene>
<sequence length="127" mass="13925">MFHDKTWCQLRTHGRALSGSLYTSPEAERLNAAVGGILDQPHVSLYEIGADFGQVFVNKQHSTGVIGIRCLDIPFHHRTKRRFLHILGIIPEEPANMDPFLAPLREELACAGPCGSPGEGFSSCNTP</sequence>
<keyword evidence="2" id="KW-1185">Reference proteome</keyword>
<evidence type="ECO:0000313" key="1">
    <source>
        <dbReference type="EMBL" id="KAK9795844.1"/>
    </source>
</evidence>
<evidence type="ECO:0000313" key="2">
    <source>
        <dbReference type="Proteomes" id="UP001465755"/>
    </source>
</evidence>
<organism evidence="1 2">
    <name type="scientific">Symbiochloris irregularis</name>
    <dbReference type="NCBI Taxonomy" id="706552"/>
    <lineage>
        <taxon>Eukaryota</taxon>
        <taxon>Viridiplantae</taxon>
        <taxon>Chlorophyta</taxon>
        <taxon>core chlorophytes</taxon>
        <taxon>Trebouxiophyceae</taxon>
        <taxon>Trebouxiales</taxon>
        <taxon>Trebouxiaceae</taxon>
        <taxon>Symbiochloris</taxon>
    </lineage>
</organism>